<dbReference type="Gene3D" id="3.40.50.300">
    <property type="entry name" value="P-loop containing nucleotide triphosphate hydrolases"/>
    <property type="match status" value="1"/>
</dbReference>
<comment type="similarity">
    <text evidence="1 8">Belongs to the cytidylate kinase family. Type 1 subfamily.</text>
</comment>
<dbReference type="HAMAP" id="MF_00238">
    <property type="entry name" value="Cytidyl_kinase_type1"/>
    <property type="match status" value="1"/>
</dbReference>
<evidence type="ECO:0000256" key="6">
    <source>
        <dbReference type="ARBA" id="ARBA00047615"/>
    </source>
</evidence>
<dbReference type="NCBIfam" id="TIGR00017">
    <property type="entry name" value="cmk"/>
    <property type="match status" value="1"/>
</dbReference>
<feature type="binding site" evidence="8">
    <location>
        <begin position="10"/>
        <end position="18"/>
    </location>
    <ligand>
        <name>ATP</name>
        <dbReference type="ChEBI" id="CHEBI:30616"/>
    </ligand>
</feature>
<reference evidence="10 11" key="1">
    <citation type="submission" date="2017-05" db="EMBL/GenBank/DDBJ databases">
        <title>Butyricicoccus porcorum sp. nov. a butyrate-producing bacterium from the swine intestinal tract.</title>
        <authorList>
            <person name="Trachsel J."/>
            <person name="Humphrey S."/>
            <person name="Allen H.K."/>
        </authorList>
    </citation>
    <scope>NUCLEOTIDE SEQUENCE [LARGE SCALE GENOMIC DNA]</scope>
    <source>
        <strain evidence="10">BB10</strain>
    </source>
</reference>
<evidence type="ECO:0000259" key="9">
    <source>
        <dbReference type="Pfam" id="PF02224"/>
    </source>
</evidence>
<evidence type="ECO:0000313" key="10">
    <source>
        <dbReference type="EMBL" id="OUM20941.1"/>
    </source>
</evidence>
<keyword evidence="2 8" id="KW-0808">Transferase</keyword>
<dbReference type="GO" id="GO:0036431">
    <property type="term" value="F:dCMP kinase activity"/>
    <property type="evidence" value="ECO:0007669"/>
    <property type="project" value="InterPro"/>
</dbReference>
<dbReference type="GO" id="GO:0006220">
    <property type="term" value="P:pyrimidine nucleotide metabolic process"/>
    <property type="evidence" value="ECO:0007669"/>
    <property type="project" value="UniProtKB-UniRule"/>
</dbReference>
<keyword evidence="5 8" id="KW-0067">ATP-binding</keyword>
<keyword evidence="8" id="KW-0963">Cytoplasm</keyword>
<dbReference type="GO" id="GO:0005829">
    <property type="term" value="C:cytosol"/>
    <property type="evidence" value="ECO:0007669"/>
    <property type="project" value="TreeGrafter"/>
</dbReference>
<protein>
    <recommendedName>
        <fullName evidence="8">Cytidylate kinase</fullName>
        <shortName evidence="8">CK</shortName>
        <ecNumber evidence="8">2.7.4.25</ecNumber>
    </recommendedName>
    <alternativeName>
        <fullName evidence="8">Cytidine monophosphate kinase</fullName>
        <shortName evidence="8">CMP kinase</shortName>
    </alternativeName>
</protein>
<dbReference type="Proteomes" id="UP000194903">
    <property type="component" value="Unassembled WGS sequence"/>
</dbReference>
<dbReference type="GO" id="GO:0015949">
    <property type="term" value="P:nucleobase-containing small molecule interconversion"/>
    <property type="evidence" value="ECO:0007669"/>
    <property type="project" value="TreeGrafter"/>
</dbReference>
<evidence type="ECO:0000256" key="8">
    <source>
        <dbReference type="HAMAP-Rule" id="MF_00238"/>
    </source>
</evidence>
<accession>A0A252F5A8</accession>
<dbReference type="EMBL" id="NHOC01000004">
    <property type="protein sequence ID" value="OUM20941.1"/>
    <property type="molecule type" value="Genomic_DNA"/>
</dbReference>
<dbReference type="Pfam" id="PF02224">
    <property type="entry name" value="Cytidylate_kin"/>
    <property type="match status" value="1"/>
</dbReference>
<dbReference type="PANTHER" id="PTHR21299">
    <property type="entry name" value="CYTIDYLATE KINASE/PANTOATE-BETA-ALANINE LIGASE"/>
    <property type="match status" value="1"/>
</dbReference>
<comment type="caution">
    <text evidence="10">The sequence shown here is derived from an EMBL/GenBank/DDBJ whole genome shotgun (WGS) entry which is preliminary data.</text>
</comment>
<gene>
    <name evidence="8" type="primary">cmk</name>
    <name evidence="10" type="ORF">CBW42_05000</name>
</gene>
<feature type="domain" description="Cytidylate kinase" evidence="9">
    <location>
        <begin position="6"/>
        <end position="218"/>
    </location>
</feature>
<dbReference type="InterPro" id="IPR027417">
    <property type="entry name" value="P-loop_NTPase"/>
</dbReference>
<evidence type="ECO:0000256" key="7">
    <source>
        <dbReference type="ARBA" id="ARBA00048478"/>
    </source>
</evidence>
<evidence type="ECO:0000256" key="4">
    <source>
        <dbReference type="ARBA" id="ARBA00022777"/>
    </source>
</evidence>
<comment type="subcellular location">
    <subcellularLocation>
        <location evidence="8">Cytoplasm</location>
    </subcellularLocation>
</comment>
<keyword evidence="4 8" id="KW-0418">Kinase</keyword>
<dbReference type="InterPro" id="IPR003136">
    <property type="entry name" value="Cytidylate_kin"/>
</dbReference>
<dbReference type="OrthoDB" id="9807434at2"/>
<keyword evidence="3 8" id="KW-0547">Nucleotide-binding</keyword>
<evidence type="ECO:0000256" key="1">
    <source>
        <dbReference type="ARBA" id="ARBA00009427"/>
    </source>
</evidence>
<evidence type="ECO:0000256" key="5">
    <source>
        <dbReference type="ARBA" id="ARBA00022840"/>
    </source>
</evidence>
<dbReference type="PANTHER" id="PTHR21299:SF2">
    <property type="entry name" value="CYTIDYLATE KINASE"/>
    <property type="match status" value="1"/>
</dbReference>
<dbReference type="GO" id="GO:0005524">
    <property type="term" value="F:ATP binding"/>
    <property type="evidence" value="ECO:0007669"/>
    <property type="project" value="UniProtKB-UniRule"/>
</dbReference>
<evidence type="ECO:0000313" key="11">
    <source>
        <dbReference type="Proteomes" id="UP000194903"/>
    </source>
</evidence>
<dbReference type="AlphaFoldDB" id="A0A252F5A8"/>
<dbReference type="RefSeq" id="WP_087018362.1">
    <property type="nucleotide sequence ID" value="NZ_CP178353.1"/>
</dbReference>
<organism evidence="10 11">
    <name type="scientific">Butyricicoccus porcorum</name>
    <dbReference type="NCBI Taxonomy" id="1945634"/>
    <lineage>
        <taxon>Bacteria</taxon>
        <taxon>Bacillati</taxon>
        <taxon>Bacillota</taxon>
        <taxon>Clostridia</taxon>
        <taxon>Eubacteriales</taxon>
        <taxon>Butyricicoccaceae</taxon>
        <taxon>Butyricicoccus</taxon>
    </lineage>
</organism>
<comment type="catalytic activity">
    <reaction evidence="7 8">
        <text>CMP + ATP = CDP + ADP</text>
        <dbReference type="Rhea" id="RHEA:11600"/>
        <dbReference type="ChEBI" id="CHEBI:30616"/>
        <dbReference type="ChEBI" id="CHEBI:58069"/>
        <dbReference type="ChEBI" id="CHEBI:60377"/>
        <dbReference type="ChEBI" id="CHEBI:456216"/>
        <dbReference type="EC" id="2.7.4.25"/>
    </reaction>
</comment>
<dbReference type="InterPro" id="IPR011994">
    <property type="entry name" value="Cytidylate_kinase_dom"/>
</dbReference>
<evidence type="ECO:0000256" key="3">
    <source>
        <dbReference type="ARBA" id="ARBA00022741"/>
    </source>
</evidence>
<sequence>MKSIAVAIDGPSGAGKSTIARAAAGRLGFVYVDTGAMYRTIGLAVCRAGVQLGDTAGILPVLPGIEVNLSYEDGVQHVLLNGEDVSDLIRTPEMSKYASFVSAVPEVRAFLLDTQRDMAKKCSVIMDGRDIGTVILPDAEVKIFLTASPEARARRRYLELQQKGENVTLDEVLADMIQRDRDDTTRAEAPLRQAEDAVLVDTSELTLEESMDAVEAVIRRVLEGQV</sequence>
<proteinExistence type="inferred from homology"/>
<dbReference type="GO" id="GO:0036430">
    <property type="term" value="F:CMP kinase activity"/>
    <property type="evidence" value="ECO:0007669"/>
    <property type="project" value="RHEA"/>
</dbReference>
<dbReference type="EC" id="2.7.4.25" evidence="8"/>
<comment type="catalytic activity">
    <reaction evidence="6 8">
        <text>dCMP + ATP = dCDP + ADP</text>
        <dbReference type="Rhea" id="RHEA:25094"/>
        <dbReference type="ChEBI" id="CHEBI:30616"/>
        <dbReference type="ChEBI" id="CHEBI:57566"/>
        <dbReference type="ChEBI" id="CHEBI:58593"/>
        <dbReference type="ChEBI" id="CHEBI:456216"/>
        <dbReference type="EC" id="2.7.4.25"/>
    </reaction>
</comment>
<keyword evidence="11" id="KW-1185">Reference proteome</keyword>
<dbReference type="SUPFAM" id="SSF52540">
    <property type="entry name" value="P-loop containing nucleoside triphosphate hydrolases"/>
    <property type="match status" value="1"/>
</dbReference>
<name>A0A252F5A8_9FIRM</name>
<dbReference type="CDD" id="cd02020">
    <property type="entry name" value="CMPK"/>
    <property type="match status" value="1"/>
</dbReference>
<evidence type="ECO:0000256" key="2">
    <source>
        <dbReference type="ARBA" id="ARBA00022679"/>
    </source>
</evidence>